<evidence type="ECO:0000256" key="7">
    <source>
        <dbReference type="ARBA" id="ARBA00022723"/>
    </source>
</evidence>
<keyword evidence="11 14" id="KW-0408">Iron</keyword>
<evidence type="ECO:0000256" key="11">
    <source>
        <dbReference type="ARBA" id="ARBA00023004"/>
    </source>
</evidence>
<protein>
    <submittedName>
        <fullName evidence="16">Cytochrome P450 4V3</fullName>
    </submittedName>
</protein>
<evidence type="ECO:0000313" key="16">
    <source>
        <dbReference type="EMBL" id="KPI98133.1"/>
    </source>
</evidence>
<dbReference type="PANTHER" id="PTHR24291:SF189">
    <property type="entry name" value="CYTOCHROME P450 4C3-RELATED"/>
    <property type="match status" value="1"/>
</dbReference>
<reference evidence="16 17" key="1">
    <citation type="journal article" date="2015" name="Nat. Commun.">
        <title>Outbred genome sequencing and CRISPR/Cas9 gene editing in butterflies.</title>
        <authorList>
            <person name="Li X."/>
            <person name="Fan D."/>
            <person name="Zhang W."/>
            <person name="Liu G."/>
            <person name="Zhang L."/>
            <person name="Zhao L."/>
            <person name="Fang X."/>
            <person name="Chen L."/>
            <person name="Dong Y."/>
            <person name="Chen Y."/>
            <person name="Ding Y."/>
            <person name="Zhao R."/>
            <person name="Feng M."/>
            <person name="Zhu Y."/>
            <person name="Feng Y."/>
            <person name="Jiang X."/>
            <person name="Zhu D."/>
            <person name="Xiang H."/>
            <person name="Feng X."/>
            <person name="Li S."/>
            <person name="Wang J."/>
            <person name="Zhang G."/>
            <person name="Kronforst M.R."/>
            <person name="Wang W."/>
        </authorList>
    </citation>
    <scope>NUCLEOTIDE SEQUENCE [LARGE SCALE GENOMIC DNA]</scope>
    <source>
        <strain evidence="16">Ya'a_city_454_Px</strain>
        <tissue evidence="16">Whole body</tissue>
    </source>
</reference>
<dbReference type="InterPro" id="IPR050196">
    <property type="entry name" value="Cytochrome_P450_Monoox"/>
</dbReference>
<keyword evidence="13" id="KW-0472">Membrane</keyword>
<dbReference type="GO" id="GO:0005789">
    <property type="term" value="C:endoplasmic reticulum membrane"/>
    <property type="evidence" value="ECO:0007669"/>
    <property type="project" value="UniProtKB-SubCell"/>
</dbReference>
<evidence type="ECO:0000256" key="3">
    <source>
        <dbReference type="ARBA" id="ARBA00004174"/>
    </source>
</evidence>
<comment type="function">
    <text evidence="2">May be involved in the metabolism of insect hormones and in the breakdown of synthetic insecticides.</text>
</comment>
<sequence length="505" mass="57844">MVSPYLLIISFWLIWVLFKRWQLRRIINLSKVIGSRYPALPLIGHGYLFAGNGEDRMNAFKKFGVEATKHNGMTSLWLGYDYYTVISDPVIAEVIMKSCLEKGYLMQVFSHLLGNGSVIAPVNIWRPRRKVVTPNFSMKNLQAFVKVFSRQSEILADRLASVADKNTFSIWKYFTTYSMDSVCETTLGIEVHAQGLSHCPFLWAFEQYCRLTAARMCQPWLWARALYRWMPQHATLRAHRDYIRTYVDKIIKMKSEERKCEELSNGNERDKSLLELLLTSSLSELEVREECLVLVLAGSDTSAVGASFTACLLSHYPHVQDKVYDELYAVFKDSQRPVEAADLPKLKYLEAVIKESMRLYPPAAVIARKLDKDIVLPSGVTLVEGSGALINIWAMHRNPRYWGQDAELFLPDRFLPATPASPDSNSPPQRHAAYMPFSYGPRNCIGYQYGMMSMKTALAAVVRRYRLLPAACPPHPPHPPHPLRVKYDIMMRDVDNYMLRLEPRS</sequence>
<dbReference type="InterPro" id="IPR017972">
    <property type="entry name" value="Cyt_P450_CS"/>
</dbReference>
<comment type="cofactor">
    <cofactor evidence="1 14">
        <name>heme</name>
        <dbReference type="ChEBI" id="CHEBI:30413"/>
    </cofactor>
</comment>
<keyword evidence="7 14" id="KW-0479">Metal-binding</keyword>
<evidence type="ECO:0000256" key="14">
    <source>
        <dbReference type="PIRSR" id="PIRSR602401-1"/>
    </source>
</evidence>
<evidence type="ECO:0000256" key="9">
    <source>
        <dbReference type="ARBA" id="ARBA00022848"/>
    </source>
</evidence>
<evidence type="ECO:0000256" key="12">
    <source>
        <dbReference type="ARBA" id="ARBA00023033"/>
    </source>
</evidence>
<name>A0A194PYM9_PAPXU</name>
<evidence type="ECO:0000256" key="5">
    <source>
        <dbReference type="ARBA" id="ARBA00010617"/>
    </source>
</evidence>
<accession>A0A194PYM9</accession>
<dbReference type="PRINTS" id="PR00385">
    <property type="entry name" value="P450"/>
</dbReference>
<dbReference type="GO" id="GO:0005506">
    <property type="term" value="F:iron ion binding"/>
    <property type="evidence" value="ECO:0007669"/>
    <property type="project" value="InterPro"/>
</dbReference>
<dbReference type="STRING" id="66420.A0A194PYM9"/>
<dbReference type="AlphaFoldDB" id="A0A194PYM9"/>
<keyword evidence="9" id="KW-0492">Microsome</keyword>
<dbReference type="InterPro" id="IPR036396">
    <property type="entry name" value="Cyt_P450_sf"/>
</dbReference>
<comment type="subcellular location">
    <subcellularLocation>
        <location evidence="4">Endoplasmic reticulum membrane</location>
        <topology evidence="4">Peripheral membrane protein</topology>
    </subcellularLocation>
    <subcellularLocation>
        <location evidence="3">Microsome membrane</location>
        <topology evidence="3">Peripheral membrane protein</topology>
    </subcellularLocation>
</comment>
<keyword evidence="8" id="KW-0256">Endoplasmic reticulum</keyword>
<dbReference type="GO" id="GO:0016705">
    <property type="term" value="F:oxidoreductase activity, acting on paired donors, with incorporation or reduction of molecular oxygen"/>
    <property type="evidence" value="ECO:0007669"/>
    <property type="project" value="InterPro"/>
</dbReference>
<dbReference type="EMBL" id="KQ459586">
    <property type="protein sequence ID" value="KPI98133.1"/>
    <property type="molecule type" value="Genomic_DNA"/>
</dbReference>
<evidence type="ECO:0000256" key="1">
    <source>
        <dbReference type="ARBA" id="ARBA00001971"/>
    </source>
</evidence>
<dbReference type="PROSITE" id="PS00086">
    <property type="entry name" value="CYTOCHROME_P450"/>
    <property type="match status" value="1"/>
</dbReference>
<evidence type="ECO:0000313" key="17">
    <source>
        <dbReference type="Proteomes" id="UP000053268"/>
    </source>
</evidence>
<dbReference type="Pfam" id="PF00067">
    <property type="entry name" value="p450"/>
    <property type="match status" value="1"/>
</dbReference>
<gene>
    <name evidence="16" type="ORF">RR46_11254</name>
</gene>
<keyword evidence="6 14" id="KW-0349">Heme</keyword>
<comment type="similarity">
    <text evidence="5 15">Belongs to the cytochrome P450 family.</text>
</comment>
<evidence type="ECO:0000256" key="2">
    <source>
        <dbReference type="ARBA" id="ARBA00003690"/>
    </source>
</evidence>
<evidence type="ECO:0000256" key="8">
    <source>
        <dbReference type="ARBA" id="ARBA00022824"/>
    </source>
</evidence>
<dbReference type="PANTHER" id="PTHR24291">
    <property type="entry name" value="CYTOCHROME P450 FAMILY 4"/>
    <property type="match status" value="1"/>
</dbReference>
<dbReference type="Proteomes" id="UP000053268">
    <property type="component" value="Unassembled WGS sequence"/>
</dbReference>
<keyword evidence="12 15" id="KW-0503">Monooxygenase</keyword>
<dbReference type="InterPro" id="IPR001128">
    <property type="entry name" value="Cyt_P450"/>
</dbReference>
<dbReference type="SUPFAM" id="SSF48264">
    <property type="entry name" value="Cytochrome P450"/>
    <property type="match status" value="1"/>
</dbReference>
<evidence type="ECO:0000256" key="6">
    <source>
        <dbReference type="ARBA" id="ARBA00022617"/>
    </source>
</evidence>
<evidence type="ECO:0000256" key="10">
    <source>
        <dbReference type="ARBA" id="ARBA00023002"/>
    </source>
</evidence>
<evidence type="ECO:0000256" key="4">
    <source>
        <dbReference type="ARBA" id="ARBA00004406"/>
    </source>
</evidence>
<feature type="binding site" description="axial binding residue" evidence="14">
    <location>
        <position position="444"/>
    </location>
    <ligand>
        <name>heme</name>
        <dbReference type="ChEBI" id="CHEBI:30413"/>
    </ligand>
    <ligandPart>
        <name>Fe</name>
        <dbReference type="ChEBI" id="CHEBI:18248"/>
    </ligandPart>
</feature>
<dbReference type="Gene3D" id="1.10.630.10">
    <property type="entry name" value="Cytochrome P450"/>
    <property type="match status" value="1"/>
</dbReference>
<dbReference type="PRINTS" id="PR00463">
    <property type="entry name" value="EP450I"/>
</dbReference>
<keyword evidence="17" id="KW-1185">Reference proteome</keyword>
<evidence type="ECO:0000256" key="15">
    <source>
        <dbReference type="RuleBase" id="RU000461"/>
    </source>
</evidence>
<organism evidence="16 17">
    <name type="scientific">Papilio xuthus</name>
    <name type="common">Asian swallowtail butterfly</name>
    <dbReference type="NCBI Taxonomy" id="66420"/>
    <lineage>
        <taxon>Eukaryota</taxon>
        <taxon>Metazoa</taxon>
        <taxon>Ecdysozoa</taxon>
        <taxon>Arthropoda</taxon>
        <taxon>Hexapoda</taxon>
        <taxon>Insecta</taxon>
        <taxon>Pterygota</taxon>
        <taxon>Neoptera</taxon>
        <taxon>Endopterygota</taxon>
        <taxon>Lepidoptera</taxon>
        <taxon>Glossata</taxon>
        <taxon>Ditrysia</taxon>
        <taxon>Papilionoidea</taxon>
        <taxon>Papilionidae</taxon>
        <taxon>Papilioninae</taxon>
        <taxon>Papilio</taxon>
    </lineage>
</organism>
<dbReference type="GO" id="GO:0004497">
    <property type="term" value="F:monooxygenase activity"/>
    <property type="evidence" value="ECO:0007669"/>
    <property type="project" value="UniProtKB-KW"/>
</dbReference>
<keyword evidence="10 15" id="KW-0560">Oxidoreductase</keyword>
<dbReference type="InterPro" id="IPR002401">
    <property type="entry name" value="Cyt_P450_E_grp-I"/>
</dbReference>
<proteinExistence type="inferred from homology"/>
<dbReference type="GO" id="GO:0020037">
    <property type="term" value="F:heme binding"/>
    <property type="evidence" value="ECO:0007669"/>
    <property type="project" value="InterPro"/>
</dbReference>
<evidence type="ECO:0000256" key="13">
    <source>
        <dbReference type="ARBA" id="ARBA00023136"/>
    </source>
</evidence>